<dbReference type="GeneID" id="30027862"/>
<name>A0A1A0H914_9ASCO</name>
<gene>
    <name evidence="1" type="ORF">METBIDRAFT_197388</name>
</gene>
<dbReference type="AlphaFoldDB" id="A0A1A0H914"/>
<reference evidence="1 2" key="1">
    <citation type="submission" date="2016-05" db="EMBL/GenBank/DDBJ databases">
        <title>Comparative genomics of biotechnologically important yeasts.</title>
        <authorList>
            <consortium name="DOE Joint Genome Institute"/>
            <person name="Riley R."/>
            <person name="Haridas S."/>
            <person name="Wolfe K.H."/>
            <person name="Lopes M.R."/>
            <person name="Hittinger C.T."/>
            <person name="Goker M."/>
            <person name="Salamov A."/>
            <person name="Wisecaver J."/>
            <person name="Long T.M."/>
            <person name="Aerts A.L."/>
            <person name="Barry K."/>
            <person name="Choi C."/>
            <person name="Clum A."/>
            <person name="Coughlan A.Y."/>
            <person name="Deshpande S."/>
            <person name="Douglass A.P."/>
            <person name="Hanson S.J."/>
            <person name="Klenk H.-P."/>
            <person name="LaButti K."/>
            <person name="Lapidus A."/>
            <person name="Lindquist E."/>
            <person name="Lipzen A."/>
            <person name="Meier-kolthoff J.P."/>
            <person name="Ohm R.A."/>
            <person name="Otillar R.P."/>
            <person name="Pangilinan J."/>
            <person name="Peng Y."/>
            <person name="Rokas A."/>
            <person name="Rosa C.A."/>
            <person name="Scheuner C."/>
            <person name="Sibirny A.A."/>
            <person name="Slot J.C."/>
            <person name="Stielow J.B."/>
            <person name="Sun H."/>
            <person name="Kurtzman C.P."/>
            <person name="Blackwell M."/>
            <person name="Grigoriev I.V."/>
            <person name="Jeffries T.W."/>
        </authorList>
    </citation>
    <scope>NUCLEOTIDE SEQUENCE [LARGE SCALE GENOMIC DNA]</scope>
    <source>
        <strain evidence="1 2">NRRL YB-4993</strain>
    </source>
</reference>
<sequence length="123" mass="13854">MKDPLIAPVFEFLLFYCCYCQPPDLMEGFLFLARVDGYGQLPSMVFMGAVSTFGCFQPSSRFDGCSFFNLDFGNYTKVLRPAQHSLISDGRNSHCNLLRVLMAINENEQTPAPKFEETPGSLF</sequence>
<keyword evidence="2" id="KW-1185">Reference proteome</keyword>
<dbReference type="RefSeq" id="XP_018710895.1">
    <property type="nucleotide sequence ID" value="XM_018854886.1"/>
</dbReference>
<organism evidence="1 2">
    <name type="scientific">Metschnikowia bicuspidata var. bicuspidata NRRL YB-4993</name>
    <dbReference type="NCBI Taxonomy" id="869754"/>
    <lineage>
        <taxon>Eukaryota</taxon>
        <taxon>Fungi</taxon>
        <taxon>Dikarya</taxon>
        <taxon>Ascomycota</taxon>
        <taxon>Saccharomycotina</taxon>
        <taxon>Pichiomycetes</taxon>
        <taxon>Metschnikowiaceae</taxon>
        <taxon>Metschnikowia</taxon>
    </lineage>
</organism>
<protein>
    <submittedName>
        <fullName evidence="1">Uncharacterized protein</fullName>
    </submittedName>
</protein>
<comment type="caution">
    <text evidence="1">The sequence shown here is derived from an EMBL/GenBank/DDBJ whole genome shotgun (WGS) entry which is preliminary data.</text>
</comment>
<dbReference type="Proteomes" id="UP000092555">
    <property type="component" value="Unassembled WGS sequence"/>
</dbReference>
<evidence type="ECO:0000313" key="1">
    <source>
        <dbReference type="EMBL" id="OBA20373.1"/>
    </source>
</evidence>
<dbReference type="EMBL" id="LXTC01000004">
    <property type="protein sequence ID" value="OBA20373.1"/>
    <property type="molecule type" value="Genomic_DNA"/>
</dbReference>
<evidence type="ECO:0000313" key="2">
    <source>
        <dbReference type="Proteomes" id="UP000092555"/>
    </source>
</evidence>
<accession>A0A1A0H914</accession>
<proteinExistence type="predicted"/>